<proteinExistence type="predicted"/>
<evidence type="ECO:0000256" key="1">
    <source>
        <dbReference type="ARBA" id="ARBA00004141"/>
    </source>
</evidence>
<evidence type="ECO:0000313" key="10">
    <source>
        <dbReference type="Proteomes" id="UP000694846"/>
    </source>
</evidence>
<evidence type="ECO:0000256" key="5">
    <source>
        <dbReference type="SAM" id="MobiDB-lite"/>
    </source>
</evidence>
<feature type="region of interest" description="Disordered" evidence="5">
    <location>
        <begin position="554"/>
        <end position="586"/>
    </location>
</feature>
<dbReference type="Pfam" id="PF00002">
    <property type="entry name" value="7tm_2"/>
    <property type="match status" value="1"/>
</dbReference>
<feature type="transmembrane region" description="Helical" evidence="6">
    <location>
        <begin position="391"/>
        <end position="410"/>
    </location>
</feature>
<evidence type="ECO:0000259" key="8">
    <source>
        <dbReference type="PROSITE" id="PS50261"/>
    </source>
</evidence>
<feature type="signal peptide" evidence="7">
    <location>
        <begin position="1"/>
        <end position="31"/>
    </location>
</feature>
<reference evidence="9" key="1">
    <citation type="submission" date="2018-04" db="EMBL/GenBank/DDBJ databases">
        <title>Transcriptome assembly of Sipha flava.</title>
        <authorList>
            <person name="Scully E.D."/>
            <person name="Geib S.M."/>
            <person name="Palmer N.A."/>
            <person name="Koch K."/>
            <person name="Bradshaw J."/>
            <person name="Heng-Moss T."/>
            <person name="Sarath G."/>
        </authorList>
    </citation>
    <scope>NUCLEOTIDE SEQUENCE</scope>
</reference>
<evidence type="ECO:0000313" key="9">
    <source>
        <dbReference type="EMBL" id="MBY76071.1"/>
    </source>
</evidence>
<dbReference type="OrthoDB" id="8191206at2759"/>
<feature type="transmembrane region" description="Helical" evidence="6">
    <location>
        <begin position="315"/>
        <end position="333"/>
    </location>
</feature>
<dbReference type="PANTHER" id="PTHR46953">
    <property type="entry name" value="G-PROTEIN COUPLED RECEPTOR MTH-LIKE 1-RELATED"/>
    <property type="match status" value="1"/>
</dbReference>
<evidence type="ECO:0000256" key="2">
    <source>
        <dbReference type="ARBA" id="ARBA00022692"/>
    </source>
</evidence>
<dbReference type="GO" id="GO:0016020">
    <property type="term" value="C:membrane"/>
    <property type="evidence" value="ECO:0007669"/>
    <property type="project" value="UniProtKB-SubCell"/>
</dbReference>
<dbReference type="CDD" id="cd15039">
    <property type="entry name" value="7tmB3_Methuselah-like"/>
    <property type="match status" value="1"/>
</dbReference>
<dbReference type="RefSeq" id="XP_025405155.1">
    <property type="nucleotide sequence ID" value="XM_025549370.1"/>
</dbReference>
<feature type="transmembrane region" description="Helical" evidence="6">
    <location>
        <begin position="483"/>
        <end position="508"/>
    </location>
</feature>
<feature type="transmembrane region" description="Helical" evidence="6">
    <location>
        <begin position="439"/>
        <end position="462"/>
    </location>
</feature>
<keyword evidence="4 6" id="KW-0472">Membrane</keyword>
<feature type="transmembrane region" description="Helical" evidence="6">
    <location>
        <begin position="280"/>
        <end position="303"/>
    </location>
</feature>
<feature type="transmembrane region" description="Helical" evidence="6">
    <location>
        <begin position="345"/>
        <end position="370"/>
    </location>
</feature>
<keyword evidence="2 6" id="KW-0812">Transmembrane</keyword>
<dbReference type="AlphaFoldDB" id="A0A2S2QEF1"/>
<dbReference type="PANTHER" id="PTHR46953:SF1">
    <property type="entry name" value="G-PROTEIN COUPLED RECEPTOR MTH-LIKE 1-RELATED"/>
    <property type="match status" value="1"/>
</dbReference>
<accession>A0A2S2QEF1</accession>
<sequence length="586" mass="65089">MQPSTGIMSSKSLTLLLTLTVVATWSPVTAAALADNVTVFRCCGRGQTLDLTDVHGRCAPVAVSQPPDFVPVIFDVYSNQFLAPNSTPPPSYGMTPARPPCHPAVFLPASPLGSPSGFVPFINGSLWAQLWPTTLVDSDQYCLDRSGALVCPPDEPNKTKKCCGPAAVYIDEKAACEIADPHDPADLPADLIYGFPRCDGDSFFMSGHINETHWPVGDLWPAGGVLRTADGHSIQPRDYCLEHVLEDKEPRRWTVFTCAPRNDHHDHVTKSYREDIRFTLYPLGLLLSVFFLAVTLVASCMLPSTYHVLHWKCQVNYVGCLLVGDLFLAFIQLSGDSLRGPLCIFTAIVTHFFFLAAFFWLNTMCFNIWWTFRDLRPANLDKGQEACRLRLYQLYAWGVPLMIATLAAVLDRIPTDQYVSLIRPKFGEHRCWFYGDAEILSYFFGPIGILLLLNLTLFAATARELTCGLWRTEVVKSTSERATLGRVCLKLVIVMGITWVVDVLSWMIGGPDYMWYMTDLINTLQGVLIFIVVGCQPQVWMAVKRMCRCLRSDNPSDGGNARSSTSNAMPSTVNESTLTKPVETLC</sequence>
<feature type="domain" description="G-protein coupled receptors family 2 profile 2" evidence="8">
    <location>
        <begin position="277"/>
        <end position="537"/>
    </location>
</feature>
<dbReference type="Gene3D" id="1.20.1070.10">
    <property type="entry name" value="Rhodopsin 7-helix transmembrane proteins"/>
    <property type="match status" value="1"/>
</dbReference>
<keyword evidence="10" id="KW-1185">Reference proteome</keyword>
<name>A0A2S2QEF1_9HEMI</name>
<keyword evidence="9" id="KW-0675">Receptor</keyword>
<dbReference type="PROSITE" id="PS50261">
    <property type="entry name" value="G_PROTEIN_RECEP_F2_4"/>
    <property type="match status" value="1"/>
</dbReference>
<gene>
    <name evidence="9" type="primary">mthl1_0</name>
    <name evidence="11" type="synonym">LOC112679526</name>
    <name evidence="9" type="ORF">g.45272</name>
</gene>
<evidence type="ECO:0000313" key="11">
    <source>
        <dbReference type="RefSeq" id="XP_025405155.1"/>
    </source>
</evidence>
<keyword evidence="3 6" id="KW-1133">Transmembrane helix</keyword>
<organism evidence="9">
    <name type="scientific">Sipha flava</name>
    <name type="common">yellow sugarcane aphid</name>
    <dbReference type="NCBI Taxonomy" id="143950"/>
    <lineage>
        <taxon>Eukaryota</taxon>
        <taxon>Metazoa</taxon>
        <taxon>Ecdysozoa</taxon>
        <taxon>Arthropoda</taxon>
        <taxon>Hexapoda</taxon>
        <taxon>Insecta</taxon>
        <taxon>Pterygota</taxon>
        <taxon>Neoptera</taxon>
        <taxon>Paraneoptera</taxon>
        <taxon>Hemiptera</taxon>
        <taxon>Sternorrhyncha</taxon>
        <taxon>Aphidomorpha</taxon>
        <taxon>Aphidoidea</taxon>
        <taxon>Aphididae</taxon>
        <taxon>Sipha</taxon>
    </lineage>
</organism>
<dbReference type="InterPro" id="IPR000832">
    <property type="entry name" value="GPCR_2_secretin-like"/>
</dbReference>
<comment type="subcellular location">
    <subcellularLocation>
        <location evidence="1">Membrane</location>
        <topology evidence="1">Multi-pass membrane protein</topology>
    </subcellularLocation>
</comment>
<dbReference type="EMBL" id="GGMS01006868">
    <property type="protein sequence ID" value="MBY76071.1"/>
    <property type="molecule type" value="Transcribed_RNA"/>
</dbReference>
<evidence type="ECO:0000256" key="3">
    <source>
        <dbReference type="ARBA" id="ARBA00022989"/>
    </source>
</evidence>
<dbReference type="Proteomes" id="UP000694846">
    <property type="component" value="Unplaced"/>
</dbReference>
<keyword evidence="7" id="KW-0732">Signal</keyword>
<dbReference type="GO" id="GO:0007166">
    <property type="term" value="P:cell surface receptor signaling pathway"/>
    <property type="evidence" value="ECO:0007669"/>
    <property type="project" value="InterPro"/>
</dbReference>
<feature type="compositionally biased region" description="Polar residues" evidence="5">
    <location>
        <begin position="554"/>
        <end position="579"/>
    </location>
</feature>
<protein>
    <submittedName>
        <fullName evidence="11">Probable G-protein coupled receptor Mth-like 1</fullName>
    </submittedName>
    <submittedName>
        <fullName evidence="9">Putative G-protein coupled receptor</fullName>
    </submittedName>
</protein>
<dbReference type="PRINTS" id="PR00249">
    <property type="entry name" value="GPCRSECRETIN"/>
</dbReference>
<dbReference type="InterPro" id="IPR017981">
    <property type="entry name" value="GPCR_2-like_7TM"/>
</dbReference>
<evidence type="ECO:0000256" key="6">
    <source>
        <dbReference type="SAM" id="Phobius"/>
    </source>
</evidence>
<feature type="transmembrane region" description="Helical" evidence="6">
    <location>
        <begin position="520"/>
        <end position="543"/>
    </location>
</feature>
<feature type="chain" id="PRO_5044579122" evidence="7">
    <location>
        <begin position="32"/>
        <end position="586"/>
    </location>
</feature>
<dbReference type="GO" id="GO:0004930">
    <property type="term" value="F:G protein-coupled receptor activity"/>
    <property type="evidence" value="ECO:0007669"/>
    <property type="project" value="InterPro"/>
</dbReference>
<evidence type="ECO:0000256" key="4">
    <source>
        <dbReference type="ARBA" id="ARBA00023136"/>
    </source>
</evidence>
<reference evidence="11" key="2">
    <citation type="submission" date="2025-04" db="UniProtKB">
        <authorList>
            <consortium name="RefSeq"/>
        </authorList>
    </citation>
    <scope>IDENTIFICATION</scope>
    <source>
        <tissue evidence="11">Whole body</tissue>
    </source>
</reference>
<evidence type="ECO:0000256" key="7">
    <source>
        <dbReference type="SAM" id="SignalP"/>
    </source>
</evidence>
<dbReference type="InterPro" id="IPR052808">
    <property type="entry name" value="GPCR_Mth-like"/>
</dbReference>